<proteinExistence type="predicted"/>
<protein>
    <submittedName>
        <fullName evidence="1">Uncharacterized protein</fullName>
    </submittedName>
</protein>
<dbReference type="Proteomes" id="UP000287385">
    <property type="component" value="Unassembled WGS sequence"/>
</dbReference>
<dbReference type="AlphaFoldDB" id="A0A401X9G4"/>
<dbReference type="RefSeq" id="WP_124298055.1">
    <property type="nucleotide sequence ID" value="NZ_BDEV01000267.1"/>
</dbReference>
<name>A0A401X9G4_ACEPA</name>
<evidence type="ECO:0000313" key="1">
    <source>
        <dbReference type="EMBL" id="GCD64474.1"/>
    </source>
</evidence>
<evidence type="ECO:0000313" key="2">
    <source>
        <dbReference type="Proteomes" id="UP000287385"/>
    </source>
</evidence>
<organism evidence="1 2">
    <name type="scientific">Acetobacter pasteurianus NBRC 3278</name>
    <dbReference type="NCBI Taxonomy" id="1226660"/>
    <lineage>
        <taxon>Bacteria</taxon>
        <taxon>Pseudomonadati</taxon>
        <taxon>Pseudomonadota</taxon>
        <taxon>Alphaproteobacteria</taxon>
        <taxon>Acetobacterales</taxon>
        <taxon>Acetobacteraceae</taxon>
        <taxon>Acetobacter</taxon>
    </lineage>
</organism>
<sequence>MKMLPVTYPDNYLSGIASLNLPCEEGTGDWHMLGTFDERNTKPIQFLAGRDLIEVLGTEGIEDRSQDADRAGIPRSGIVWASNHARAIADMVVRSVISGRVASHVRLDDWMPEEDQKKRVLYLLDKAKLLPAQRARMRQWVQTQL</sequence>
<reference evidence="1 2" key="1">
    <citation type="submission" date="2016-06" db="EMBL/GenBank/DDBJ databases">
        <title>Acetobacter pasteurianus NBRC 3278 whole genome sequencing project.</title>
        <authorList>
            <person name="Matsutani M."/>
            <person name="Shiwa Y."/>
            <person name="Okamoto-Kainuma A."/>
            <person name="Ishikawa M."/>
            <person name="Koizumi Y."/>
            <person name="Yoshikawa H."/>
            <person name="Yakushi T."/>
            <person name="Matsushita K."/>
        </authorList>
    </citation>
    <scope>NUCLEOTIDE SEQUENCE [LARGE SCALE GENOMIC DNA]</scope>
    <source>
        <strain evidence="1 2">NBRC 3278</strain>
    </source>
</reference>
<comment type="caution">
    <text evidence="1">The sequence shown here is derived from an EMBL/GenBank/DDBJ whole genome shotgun (WGS) entry which is preliminary data.</text>
</comment>
<dbReference type="EMBL" id="BDEV01000267">
    <property type="protein sequence ID" value="GCD64474.1"/>
    <property type="molecule type" value="Genomic_DNA"/>
</dbReference>
<keyword evidence="2" id="KW-1185">Reference proteome</keyword>
<accession>A0A401X9G4</accession>
<gene>
    <name evidence="1" type="ORF">NBRC3278_3567</name>
</gene>